<dbReference type="InterPro" id="IPR050327">
    <property type="entry name" value="Proton-linked_MCT"/>
</dbReference>
<reference evidence="2 3" key="1">
    <citation type="journal article" date="2021" name="Elife">
        <title>Chloroplast acquisition without the gene transfer in kleptoplastic sea slugs, Plakobranchus ocellatus.</title>
        <authorList>
            <person name="Maeda T."/>
            <person name="Takahashi S."/>
            <person name="Yoshida T."/>
            <person name="Shimamura S."/>
            <person name="Takaki Y."/>
            <person name="Nagai Y."/>
            <person name="Toyoda A."/>
            <person name="Suzuki Y."/>
            <person name="Arimoto A."/>
            <person name="Ishii H."/>
            <person name="Satoh N."/>
            <person name="Nishiyama T."/>
            <person name="Hasebe M."/>
            <person name="Maruyama T."/>
            <person name="Minagawa J."/>
            <person name="Obokata J."/>
            <person name="Shigenobu S."/>
        </authorList>
    </citation>
    <scope>NUCLEOTIDE SEQUENCE [LARGE SCALE GENOMIC DNA]</scope>
</reference>
<keyword evidence="1" id="KW-0472">Membrane</keyword>
<accession>A0AAV4JL81</accession>
<organism evidence="2 3">
    <name type="scientific">Elysia marginata</name>
    <dbReference type="NCBI Taxonomy" id="1093978"/>
    <lineage>
        <taxon>Eukaryota</taxon>
        <taxon>Metazoa</taxon>
        <taxon>Spiralia</taxon>
        <taxon>Lophotrochozoa</taxon>
        <taxon>Mollusca</taxon>
        <taxon>Gastropoda</taxon>
        <taxon>Heterobranchia</taxon>
        <taxon>Euthyneura</taxon>
        <taxon>Panpulmonata</taxon>
        <taxon>Sacoglossa</taxon>
        <taxon>Placobranchoidea</taxon>
        <taxon>Plakobranchidae</taxon>
        <taxon>Elysia</taxon>
    </lineage>
</organism>
<name>A0AAV4JL81_9GAST</name>
<feature type="transmembrane region" description="Helical" evidence="1">
    <location>
        <begin position="150"/>
        <end position="175"/>
    </location>
</feature>
<gene>
    <name evidence="2" type="ORF">ElyMa_003378500</name>
</gene>
<comment type="caution">
    <text evidence="2">The sequence shown here is derived from an EMBL/GenBank/DDBJ whole genome shotgun (WGS) entry which is preliminary data.</text>
</comment>
<evidence type="ECO:0000313" key="2">
    <source>
        <dbReference type="EMBL" id="GFS23020.1"/>
    </source>
</evidence>
<dbReference type="InterPro" id="IPR011701">
    <property type="entry name" value="MFS"/>
</dbReference>
<dbReference type="AlphaFoldDB" id="A0AAV4JL81"/>
<evidence type="ECO:0000256" key="1">
    <source>
        <dbReference type="SAM" id="Phobius"/>
    </source>
</evidence>
<dbReference type="EMBL" id="BMAT01006955">
    <property type="protein sequence ID" value="GFS23020.1"/>
    <property type="molecule type" value="Genomic_DNA"/>
</dbReference>
<feature type="transmembrane region" description="Helical" evidence="1">
    <location>
        <begin position="122"/>
        <end position="144"/>
    </location>
</feature>
<keyword evidence="1" id="KW-0812">Transmembrane</keyword>
<feature type="transmembrane region" description="Helical" evidence="1">
    <location>
        <begin position="187"/>
        <end position="210"/>
    </location>
</feature>
<proteinExistence type="predicted"/>
<dbReference type="PANTHER" id="PTHR11360">
    <property type="entry name" value="MONOCARBOXYLATE TRANSPORTER"/>
    <property type="match status" value="1"/>
</dbReference>
<protein>
    <submittedName>
        <fullName evidence="2">Monocarboxylate transporter</fullName>
    </submittedName>
</protein>
<feature type="non-terminal residue" evidence="2">
    <location>
        <position position="1"/>
    </location>
</feature>
<keyword evidence="3" id="KW-1185">Reference proteome</keyword>
<dbReference type="SUPFAM" id="SSF103473">
    <property type="entry name" value="MFS general substrate transporter"/>
    <property type="match status" value="1"/>
</dbReference>
<dbReference type="PANTHER" id="PTHR11360:SF286">
    <property type="entry name" value="GH22266P"/>
    <property type="match status" value="1"/>
</dbReference>
<feature type="transmembrane region" description="Helical" evidence="1">
    <location>
        <begin position="216"/>
        <end position="241"/>
    </location>
</feature>
<dbReference type="GO" id="GO:0008028">
    <property type="term" value="F:monocarboxylic acid transmembrane transporter activity"/>
    <property type="evidence" value="ECO:0007669"/>
    <property type="project" value="TreeGrafter"/>
</dbReference>
<dbReference type="InterPro" id="IPR036259">
    <property type="entry name" value="MFS_trans_sf"/>
</dbReference>
<sequence length="254" mass="26755">HNVQPGQRKSVSGHGDHHLSKVVSSASDLFHRLQESASHQTLDPASKHLRARTPLGLSVVSLAASSMHLSQAELHRTRQRASSTTDKHSMASKVKSSCLDCLSPGISNTVGRVLIGLIVQCLRLDCVMVTTVALIISGGVTILLPLTQDYAVMASLSAVFGICVAAYIALCSVLLCDLLGVHNLTNAFGYVILFRGVACIIGPPLAGAIIDSTGVFAPAFYLGGGMIVLGGVCHLLLYLLYFTPCHKAKSKAQA</sequence>
<evidence type="ECO:0000313" key="3">
    <source>
        <dbReference type="Proteomes" id="UP000762676"/>
    </source>
</evidence>
<dbReference type="Proteomes" id="UP000762676">
    <property type="component" value="Unassembled WGS sequence"/>
</dbReference>
<dbReference type="Pfam" id="PF07690">
    <property type="entry name" value="MFS_1"/>
    <property type="match status" value="1"/>
</dbReference>
<keyword evidence="1" id="KW-1133">Transmembrane helix</keyword>
<dbReference type="Gene3D" id="1.20.1250.20">
    <property type="entry name" value="MFS general substrate transporter like domains"/>
    <property type="match status" value="1"/>
</dbReference>